<dbReference type="RefSeq" id="XP_025346221.1">
    <property type="nucleotide sequence ID" value="XM_025490721.1"/>
</dbReference>
<feature type="compositionally biased region" description="Low complexity" evidence="8">
    <location>
        <begin position="761"/>
        <end position="782"/>
    </location>
</feature>
<comment type="similarity">
    <text evidence="1">Belongs to the protein kinase superfamily. TKL Ser/Thr protein kinase family.</text>
</comment>
<dbReference type="GeneID" id="37012455"/>
<dbReference type="GO" id="GO:0005524">
    <property type="term" value="F:ATP binding"/>
    <property type="evidence" value="ECO:0007669"/>
    <property type="project" value="UniProtKB-UniRule"/>
</dbReference>
<dbReference type="Pfam" id="PF07714">
    <property type="entry name" value="PK_Tyr_Ser-Thr"/>
    <property type="match status" value="1"/>
</dbReference>
<dbReference type="STRING" id="1684307.A0A316U3L1"/>
<feature type="region of interest" description="Disordered" evidence="8">
    <location>
        <begin position="516"/>
        <end position="537"/>
    </location>
</feature>
<dbReference type="InterPro" id="IPR017441">
    <property type="entry name" value="Protein_kinase_ATP_BS"/>
</dbReference>
<dbReference type="InterPro" id="IPR008271">
    <property type="entry name" value="Ser/Thr_kinase_AS"/>
</dbReference>
<dbReference type="Proteomes" id="UP000245942">
    <property type="component" value="Unassembled WGS sequence"/>
</dbReference>
<dbReference type="InterPro" id="IPR011009">
    <property type="entry name" value="Kinase-like_dom_sf"/>
</dbReference>
<feature type="region of interest" description="Disordered" evidence="8">
    <location>
        <begin position="717"/>
        <end position="782"/>
    </location>
</feature>
<protein>
    <submittedName>
        <fullName evidence="10">Kinase-like protein</fullName>
    </submittedName>
</protein>
<organism evidence="10 11">
    <name type="scientific">Pseudomicrostroma glucosiphilum</name>
    <dbReference type="NCBI Taxonomy" id="1684307"/>
    <lineage>
        <taxon>Eukaryota</taxon>
        <taxon>Fungi</taxon>
        <taxon>Dikarya</taxon>
        <taxon>Basidiomycota</taxon>
        <taxon>Ustilaginomycotina</taxon>
        <taxon>Exobasidiomycetes</taxon>
        <taxon>Microstromatales</taxon>
        <taxon>Microstromatales incertae sedis</taxon>
        <taxon>Pseudomicrostroma</taxon>
    </lineage>
</organism>
<evidence type="ECO:0000256" key="3">
    <source>
        <dbReference type="ARBA" id="ARBA00022679"/>
    </source>
</evidence>
<sequence>MDRFDVINFDDLTGPAGGKWIKIGGGSFGVVFKGEYLGTPVAIKEVLPNNTYDVEKYFERECVLMKEARHPNIVQYIGLTKSPGQDGRIYIISEFVGGNMRNYIADKSKPFPWRMRISFATDVARAVAYLHVRKCLHRDLKGENLLITANDRVKICDFGFARIAARNEDEMRRMSYCGTDGYMSPEILLGLDFSLPSDVFSLGVIFCEIAARHLVDATVFARQMPDFGLEESEIRDMASPGCPGDFIQLCIDCVNTDPLKRPDMREVVSRLRDIELEVTAQEETASKGTVKAVGSVRGSSLHVIMGGSKFSKRNQARAMPSFNCSDDTAANGSTATLTCSQHRGHGGGSSSEEEDLEIALAQLEGLRMTADPQDMLSHNGTMQDTFKPAGHGNPWWSDSSGSTQSSISNLYADWQTNMPEPTPPLASPAITFSSLLPSTTERSADVDLNATPTASVVGEQGDAVTDCMAASTLTVKEDSNDKKPVLEASIEEDISVPEEKSPASAPCSFISASSRFSNASGQEDAERGEAEANDGSDLESLAASSVYPPLHHRFTLIRNGTRRVTMSKAKEGFTTPSSPATSPLLPTSSAGLLPPALMLTQALARCHVCSKRIGWRPFLDCDDCPYRCHVACGEVAEPSCREIDMPQAAKDAQNKQSDVEGHDDGQNAEGVKKTPKKSHGAVCTGSNAPLLTVVNAERRVFNIDELNEVALIGQTLTKSGKDKTSGSGSEEEGRSAPPSPLRGSILAGAGGAAARLKRWSRGGSTAASAGAAGAAGRGVVKT</sequence>
<feature type="domain" description="Protein kinase" evidence="9">
    <location>
        <begin position="17"/>
        <end position="276"/>
    </location>
</feature>
<reference evidence="10 11" key="1">
    <citation type="journal article" date="2018" name="Mol. Biol. Evol.">
        <title>Broad Genomic Sampling Reveals a Smut Pathogenic Ancestry of the Fungal Clade Ustilaginomycotina.</title>
        <authorList>
            <person name="Kijpornyongpan T."/>
            <person name="Mondo S.J."/>
            <person name="Barry K."/>
            <person name="Sandor L."/>
            <person name="Lee J."/>
            <person name="Lipzen A."/>
            <person name="Pangilinan J."/>
            <person name="LaButti K."/>
            <person name="Hainaut M."/>
            <person name="Henrissat B."/>
            <person name="Grigoriev I.V."/>
            <person name="Spatafora J.W."/>
            <person name="Aime M.C."/>
        </authorList>
    </citation>
    <scope>NUCLEOTIDE SEQUENCE [LARGE SCALE GENOMIC DNA]</scope>
    <source>
        <strain evidence="10 11">MCA 4718</strain>
    </source>
</reference>
<dbReference type="Gene3D" id="1.10.510.10">
    <property type="entry name" value="Transferase(Phosphotransferase) domain 1"/>
    <property type="match status" value="1"/>
</dbReference>
<evidence type="ECO:0000256" key="8">
    <source>
        <dbReference type="SAM" id="MobiDB-lite"/>
    </source>
</evidence>
<dbReference type="SUPFAM" id="SSF56112">
    <property type="entry name" value="Protein kinase-like (PK-like)"/>
    <property type="match status" value="1"/>
</dbReference>
<keyword evidence="3" id="KW-0808">Transferase</keyword>
<evidence type="ECO:0000313" key="11">
    <source>
        <dbReference type="Proteomes" id="UP000245942"/>
    </source>
</evidence>
<evidence type="ECO:0000256" key="4">
    <source>
        <dbReference type="ARBA" id="ARBA00022741"/>
    </source>
</evidence>
<dbReference type="AlphaFoldDB" id="A0A316U3L1"/>
<feature type="region of interest" description="Disordered" evidence="8">
    <location>
        <begin position="647"/>
        <end position="682"/>
    </location>
</feature>
<evidence type="ECO:0000256" key="1">
    <source>
        <dbReference type="ARBA" id="ARBA00005843"/>
    </source>
</evidence>
<dbReference type="PANTHER" id="PTHR46485:SF5">
    <property type="entry name" value="CENTER DIVIDER, ISOFORM A"/>
    <property type="match status" value="1"/>
</dbReference>
<evidence type="ECO:0000256" key="6">
    <source>
        <dbReference type="ARBA" id="ARBA00022840"/>
    </source>
</evidence>
<proteinExistence type="inferred from homology"/>
<dbReference type="PROSITE" id="PS00108">
    <property type="entry name" value="PROTEIN_KINASE_ST"/>
    <property type="match status" value="1"/>
</dbReference>
<dbReference type="PANTHER" id="PTHR46485">
    <property type="entry name" value="LIM DOMAIN KINASE 1"/>
    <property type="match status" value="1"/>
</dbReference>
<dbReference type="CDD" id="cd00029">
    <property type="entry name" value="C1"/>
    <property type="match status" value="1"/>
</dbReference>
<evidence type="ECO:0000256" key="7">
    <source>
        <dbReference type="PROSITE-ProRule" id="PRU10141"/>
    </source>
</evidence>
<keyword evidence="11" id="KW-1185">Reference proteome</keyword>
<dbReference type="SMART" id="SM00220">
    <property type="entry name" value="S_TKc"/>
    <property type="match status" value="1"/>
</dbReference>
<dbReference type="GO" id="GO:0004674">
    <property type="term" value="F:protein serine/threonine kinase activity"/>
    <property type="evidence" value="ECO:0007669"/>
    <property type="project" value="UniProtKB-KW"/>
</dbReference>
<keyword evidence="6 7" id="KW-0067">ATP-binding</keyword>
<dbReference type="PROSITE" id="PS50011">
    <property type="entry name" value="PROTEIN_KINASE_DOM"/>
    <property type="match status" value="1"/>
</dbReference>
<dbReference type="CDD" id="cd13999">
    <property type="entry name" value="STKc_MAP3K-like"/>
    <property type="match status" value="1"/>
</dbReference>
<dbReference type="InterPro" id="IPR050940">
    <property type="entry name" value="Actin_reg-Ser/Thr_kinase"/>
</dbReference>
<evidence type="ECO:0000256" key="5">
    <source>
        <dbReference type="ARBA" id="ARBA00022777"/>
    </source>
</evidence>
<evidence type="ECO:0000256" key="2">
    <source>
        <dbReference type="ARBA" id="ARBA00022527"/>
    </source>
</evidence>
<keyword evidence="4 7" id="KW-0547">Nucleotide-binding</keyword>
<accession>A0A316U3L1</accession>
<name>A0A316U3L1_9BASI</name>
<dbReference type="EMBL" id="KZ819333">
    <property type="protein sequence ID" value="PWN19061.1"/>
    <property type="molecule type" value="Genomic_DNA"/>
</dbReference>
<evidence type="ECO:0000313" key="10">
    <source>
        <dbReference type="EMBL" id="PWN19061.1"/>
    </source>
</evidence>
<dbReference type="OrthoDB" id="4062651at2759"/>
<keyword evidence="5 10" id="KW-0418">Kinase</keyword>
<dbReference type="InterPro" id="IPR000719">
    <property type="entry name" value="Prot_kinase_dom"/>
</dbReference>
<dbReference type="Gene3D" id="3.30.200.20">
    <property type="entry name" value="Phosphorylase Kinase, domain 1"/>
    <property type="match status" value="1"/>
</dbReference>
<dbReference type="InterPro" id="IPR001245">
    <property type="entry name" value="Ser-Thr/Tyr_kinase_cat_dom"/>
</dbReference>
<keyword evidence="2" id="KW-0723">Serine/threonine-protein kinase</keyword>
<feature type="binding site" evidence="7">
    <location>
        <position position="44"/>
    </location>
    <ligand>
        <name>ATP</name>
        <dbReference type="ChEBI" id="CHEBI:30616"/>
    </ligand>
</feature>
<gene>
    <name evidence="10" type="ORF">BCV69DRAFT_262603</name>
</gene>
<dbReference type="PROSITE" id="PS00107">
    <property type="entry name" value="PROTEIN_KINASE_ATP"/>
    <property type="match status" value="1"/>
</dbReference>
<evidence type="ECO:0000259" key="9">
    <source>
        <dbReference type="PROSITE" id="PS50011"/>
    </source>
</evidence>